<evidence type="ECO:0000256" key="5">
    <source>
        <dbReference type="ARBA" id="ARBA00022801"/>
    </source>
</evidence>
<keyword evidence="8 12" id="KW-0238">DNA-binding</keyword>
<dbReference type="InterPro" id="IPR027417">
    <property type="entry name" value="P-loop_NTPase"/>
</dbReference>
<dbReference type="InterPro" id="IPR007694">
    <property type="entry name" value="DNA_helicase_DnaB-like_C"/>
</dbReference>
<feature type="domain" description="SF4 helicase" evidence="13">
    <location>
        <begin position="216"/>
        <end position="485"/>
    </location>
</feature>
<evidence type="ECO:0000256" key="7">
    <source>
        <dbReference type="ARBA" id="ARBA00022840"/>
    </source>
</evidence>
<evidence type="ECO:0000259" key="13">
    <source>
        <dbReference type="PROSITE" id="PS51199"/>
    </source>
</evidence>
<evidence type="ECO:0000256" key="1">
    <source>
        <dbReference type="ARBA" id="ARBA00008428"/>
    </source>
</evidence>
<evidence type="ECO:0000256" key="6">
    <source>
        <dbReference type="ARBA" id="ARBA00022806"/>
    </source>
</evidence>
<keyword evidence="15" id="KW-1185">Reference proteome</keyword>
<dbReference type="PANTHER" id="PTHR30153">
    <property type="entry name" value="REPLICATIVE DNA HELICASE DNAB"/>
    <property type="match status" value="1"/>
</dbReference>
<evidence type="ECO:0000256" key="12">
    <source>
        <dbReference type="RuleBase" id="RU362085"/>
    </source>
</evidence>
<keyword evidence="9" id="KW-0413">Isomerase</keyword>
<evidence type="ECO:0000256" key="9">
    <source>
        <dbReference type="ARBA" id="ARBA00023235"/>
    </source>
</evidence>
<evidence type="ECO:0000313" key="14">
    <source>
        <dbReference type="EMBL" id="GLS03086.1"/>
    </source>
</evidence>
<proteinExistence type="inferred from homology"/>
<comment type="function">
    <text evidence="12">The main replicative DNA helicase, it participates in initiation and elongation during chromosome replication. Travels ahead of the DNA replisome, separating dsDNA into templates for DNA synthesis. A processive ATP-dependent 5'-3' DNA helicase it has DNA-dependent ATPase activity.</text>
</comment>
<dbReference type="SUPFAM" id="SSF48024">
    <property type="entry name" value="N-terminal domain of DnaB helicase"/>
    <property type="match status" value="1"/>
</dbReference>
<evidence type="ECO:0000256" key="11">
    <source>
        <dbReference type="NCBIfam" id="TIGR00665"/>
    </source>
</evidence>
<comment type="catalytic activity">
    <reaction evidence="10 12">
        <text>ATP + H2O = ADP + phosphate + H(+)</text>
        <dbReference type="Rhea" id="RHEA:13065"/>
        <dbReference type="ChEBI" id="CHEBI:15377"/>
        <dbReference type="ChEBI" id="CHEBI:15378"/>
        <dbReference type="ChEBI" id="CHEBI:30616"/>
        <dbReference type="ChEBI" id="CHEBI:43474"/>
        <dbReference type="ChEBI" id="CHEBI:456216"/>
        <dbReference type="EC" id="5.6.2.3"/>
    </reaction>
</comment>
<evidence type="ECO:0000256" key="10">
    <source>
        <dbReference type="ARBA" id="ARBA00048954"/>
    </source>
</evidence>
<dbReference type="InterPro" id="IPR003593">
    <property type="entry name" value="AAA+_ATPase"/>
</dbReference>
<evidence type="ECO:0000256" key="8">
    <source>
        <dbReference type="ARBA" id="ARBA00023125"/>
    </source>
</evidence>
<dbReference type="NCBIfam" id="NF004384">
    <property type="entry name" value="PRK05748.1"/>
    <property type="match status" value="1"/>
</dbReference>
<evidence type="ECO:0000256" key="3">
    <source>
        <dbReference type="ARBA" id="ARBA00022705"/>
    </source>
</evidence>
<keyword evidence="4 12" id="KW-0547">Nucleotide-binding</keyword>
<gene>
    <name evidence="14" type="primary">dnaB</name>
    <name evidence="14" type="ORF">GCM10007860_02290</name>
</gene>
<dbReference type="Gene3D" id="3.40.50.300">
    <property type="entry name" value="P-loop containing nucleotide triphosphate hydrolases"/>
    <property type="match status" value="1"/>
</dbReference>
<dbReference type="PANTHER" id="PTHR30153:SF2">
    <property type="entry name" value="REPLICATIVE DNA HELICASE"/>
    <property type="match status" value="1"/>
</dbReference>
<keyword evidence="3 12" id="KW-0235">DNA replication</keyword>
<dbReference type="InterPro" id="IPR007692">
    <property type="entry name" value="DNA_helicase_DnaB"/>
</dbReference>
<dbReference type="InterPro" id="IPR007693">
    <property type="entry name" value="DNA_helicase_DnaB-like_N"/>
</dbReference>
<keyword evidence="6 12" id="KW-0347">Helicase</keyword>
<dbReference type="InterPro" id="IPR016136">
    <property type="entry name" value="DNA_helicase_N/primase_C"/>
</dbReference>
<dbReference type="EMBL" id="BSOZ01000002">
    <property type="protein sequence ID" value="GLS03086.1"/>
    <property type="molecule type" value="Genomic_DNA"/>
</dbReference>
<sequence>MPTEMTEHPTAAEYAPQPGADYDAAAFDTAGAAAEVAAIKLPPHSLEAEQSVLGGLLLDNAAFDKVADILFESDFYRDDHARIWQHITKLIEHNRPADVITVAESLDNANELTYVGGLAYLGSLASNTPSAANIRRYAEIVRERSVMRQLASVGTEIADSAYNPNGREAADLLDEAESSVFRIAEQSQKGKQGFIAMPPILKEIVERIDHLYQQDNPSEVTGIATGFIDLDKMTSGLQKGDLVIVAGRPSMGKTAFSVNIAEHVGCELKLPVAIFSMEMGASQLGTRMVGSIGKIDMHKLKTGRFEDEDWMKLTHAVNKLSEAPIYIEETGALTALDLRTRARRLARQVGGQLGLIVIDYIQLMAGRAGGREQNRATEVSEISRSLKALAKELQVPIIALSQLSRSVEQRTDKRPMMSDLRESGAIEQDADLIMFMYRDEYYNPDSPHKGLAECIVGKHRNGPVGKVPLVFKGMYSRFENALMRPEGWSGDLE</sequence>
<dbReference type="SUPFAM" id="SSF52540">
    <property type="entry name" value="P-loop containing nucleoside triphosphate hydrolases"/>
    <property type="match status" value="1"/>
</dbReference>
<evidence type="ECO:0000313" key="15">
    <source>
        <dbReference type="Proteomes" id="UP001156836"/>
    </source>
</evidence>
<keyword evidence="7 12" id="KW-0067">ATP-binding</keyword>
<dbReference type="GO" id="GO:0004386">
    <property type="term" value="F:helicase activity"/>
    <property type="evidence" value="ECO:0007669"/>
    <property type="project" value="UniProtKB-KW"/>
</dbReference>
<dbReference type="SMART" id="SM00382">
    <property type="entry name" value="AAA"/>
    <property type="match status" value="1"/>
</dbReference>
<comment type="similarity">
    <text evidence="1 12">Belongs to the helicase family. DnaB subfamily.</text>
</comment>
<dbReference type="Pfam" id="PF00772">
    <property type="entry name" value="DnaB"/>
    <property type="match status" value="1"/>
</dbReference>
<keyword evidence="2 12" id="KW-0639">Primosome</keyword>
<comment type="caution">
    <text evidence="14">The sequence shown here is derived from an EMBL/GenBank/DDBJ whole genome shotgun (WGS) entry which is preliminary data.</text>
</comment>
<accession>A0ABQ6BRD6</accession>
<reference evidence="15" key="1">
    <citation type="journal article" date="2019" name="Int. J. Syst. Evol. Microbiol.">
        <title>The Global Catalogue of Microorganisms (GCM) 10K type strain sequencing project: providing services to taxonomists for standard genome sequencing and annotation.</title>
        <authorList>
            <consortium name="The Broad Institute Genomics Platform"/>
            <consortium name="The Broad Institute Genome Sequencing Center for Infectious Disease"/>
            <person name="Wu L."/>
            <person name="Ma J."/>
        </authorList>
    </citation>
    <scope>NUCLEOTIDE SEQUENCE [LARGE SCALE GENOMIC DNA]</scope>
    <source>
        <strain evidence="15">NBRC 104970</strain>
    </source>
</reference>
<organism evidence="14 15">
    <name type="scientific">Chitiniphilus shinanonensis</name>
    <dbReference type="NCBI Taxonomy" id="553088"/>
    <lineage>
        <taxon>Bacteria</taxon>
        <taxon>Pseudomonadati</taxon>
        <taxon>Pseudomonadota</taxon>
        <taxon>Betaproteobacteria</taxon>
        <taxon>Neisseriales</taxon>
        <taxon>Chitinibacteraceae</taxon>
        <taxon>Chitiniphilus</taxon>
    </lineage>
</organism>
<protein>
    <recommendedName>
        <fullName evidence="11 12">Replicative DNA helicase</fullName>
        <ecNumber evidence="11 12">5.6.2.3</ecNumber>
    </recommendedName>
</protein>
<keyword evidence="5 12" id="KW-0378">Hydrolase</keyword>
<evidence type="ECO:0000256" key="2">
    <source>
        <dbReference type="ARBA" id="ARBA00022515"/>
    </source>
</evidence>
<dbReference type="PROSITE" id="PS51199">
    <property type="entry name" value="SF4_HELICASE"/>
    <property type="match status" value="1"/>
</dbReference>
<dbReference type="CDD" id="cd00984">
    <property type="entry name" value="DnaB_C"/>
    <property type="match status" value="1"/>
</dbReference>
<dbReference type="EC" id="5.6.2.3" evidence="11 12"/>
<evidence type="ECO:0000256" key="4">
    <source>
        <dbReference type="ARBA" id="ARBA00022741"/>
    </source>
</evidence>
<dbReference type="InterPro" id="IPR036185">
    <property type="entry name" value="DNA_heli_DnaB-like_N_sf"/>
</dbReference>
<dbReference type="Proteomes" id="UP001156836">
    <property type="component" value="Unassembled WGS sequence"/>
</dbReference>
<name>A0ABQ6BRD6_9NEIS</name>
<dbReference type="Pfam" id="PF03796">
    <property type="entry name" value="DnaB_C"/>
    <property type="match status" value="1"/>
</dbReference>
<dbReference type="Gene3D" id="1.10.860.10">
    <property type="entry name" value="DNAb Helicase, Chain A"/>
    <property type="match status" value="1"/>
</dbReference>
<dbReference type="NCBIfam" id="TIGR00665">
    <property type="entry name" value="DnaB"/>
    <property type="match status" value="1"/>
</dbReference>